<dbReference type="HOGENOM" id="CLU_039415_2_0_1"/>
<dbReference type="STRING" id="436907.A7TQT5"/>
<evidence type="ECO:0000313" key="8">
    <source>
        <dbReference type="Proteomes" id="UP000000267"/>
    </source>
</evidence>
<dbReference type="GeneID" id="5543468"/>
<dbReference type="SUPFAM" id="SSF49785">
    <property type="entry name" value="Galactose-binding domain-like"/>
    <property type="match status" value="1"/>
</dbReference>
<gene>
    <name evidence="7" type="ORF">Kpol_460p19</name>
</gene>
<dbReference type="RefSeq" id="XP_001643242.1">
    <property type="nucleotide sequence ID" value="XM_001643192.1"/>
</dbReference>
<name>A7TQT5_VANPO</name>
<comment type="similarity">
    <text evidence="1">Belongs to the APC10 family.</text>
</comment>
<feature type="domain" description="DOC" evidence="6">
    <location>
        <begin position="58"/>
        <end position="244"/>
    </location>
</feature>
<accession>A7TQT5</accession>
<dbReference type="FunCoup" id="A7TQT5">
    <property type="interactions" value="754"/>
</dbReference>
<dbReference type="EMBL" id="DS480463">
    <property type="protein sequence ID" value="EDO15384.1"/>
    <property type="molecule type" value="Genomic_DNA"/>
</dbReference>
<evidence type="ECO:0000256" key="1">
    <source>
        <dbReference type="ARBA" id="ARBA00006762"/>
    </source>
</evidence>
<sequence>MKQIDIDDLLDKLCPSDVLQPVKIKKEAGLVLDDTVVDDTKKNLYINGFQTDAQYSSLTMENLALRYTQGIRLLNSNNLTNISHLAHWQPSSYKIGNPIENVLDDNMSTFWQSDGVQPHELCIYFSKRMDISLIAIFISLIADESYTPRLIKMYVGHSPADALFYKNIEIRNINGWAALTFEDNRSPDNLLKCQFVRLVLPINHENGKDTHLRGIRIYSPSKTSSVETSEWIQSFDTNSKLFTEYSLR</sequence>
<dbReference type="PANTHER" id="PTHR12936:SF0">
    <property type="entry name" value="ANAPHASE-PROMOTING COMPLEX SUBUNIT 10"/>
    <property type="match status" value="1"/>
</dbReference>
<dbReference type="AlphaFoldDB" id="A7TQT5"/>
<dbReference type="InterPro" id="IPR008979">
    <property type="entry name" value="Galactose-bd-like_sf"/>
</dbReference>
<evidence type="ECO:0000256" key="3">
    <source>
        <dbReference type="ARBA" id="ARBA00022776"/>
    </source>
</evidence>
<keyword evidence="4" id="KW-0833">Ubl conjugation pathway</keyword>
<dbReference type="InterPro" id="IPR004939">
    <property type="entry name" value="APC_su10/DOC_dom"/>
</dbReference>
<dbReference type="GO" id="GO:0031145">
    <property type="term" value="P:anaphase-promoting complex-dependent catabolic process"/>
    <property type="evidence" value="ECO:0007669"/>
    <property type="project" value="EnsemblFungi"/>
</dbReference>
<dbReference type="GO" id="GO:0051301">
    <property type="term" value="P:cell division"/>
    <property type="evidence" value="ECO:0007669"/>
    <property type="project" value="UniProtKB-KW"/>
</dbReference>
<dbReference type="eggNOG" id="KOG3437">
    <property type="taxonomic scope" value="Eukaryota"/>
</dbReference>
<evidence type="ECO:0000256" key="4">
    <source>
        <dbReference type="ARBA" id="ARBA00022786"/>
    </source>
</evidence>
<dbReference type="GO" id="GO:0006325">
    <property type="term" value="P:chromatin organization"/>
    <property type="evidence" value="ECO:0007669"/>
    <property type="project" value="EnsemblFungi"/>
</dbReference>
<keyword evidence="3" id="KW-0498">Mitosis</keyword>
<dbReference type="Proteomes" id="UP000000267">
    <property type="component" value="Unassembled WGS sequence"/>
</dbReference>
<reference evidence="7 8" key="1">
    <citation type="journal article" date="2007" name="Proc. Natl. Acad. Sci. U.S.A.">
        <title>Independent sorting-out of thousands of duplicated gene pairs in two yeast species descended from a whole-genome duplication.</title>
        <authorList>
            <person name="Scannell D.R."/>
            <person name="Frank A.C."/>
            <person name="Conant G.C."/>
            <person name="Byrne K.P."/>
            <person name="Woolfit M."/>
            <person name="Wolfe K.H."/>
        </authorList>
    </citation>
    <scope>NUCLEOTIDE SEQUENCE [LARGE SCALE GENOMIC DNA]</scope>
    <source>
        <strain evidence="8">ATCC 22028 / DSM 70294 / BCRC 21397 / CBS 2163 / NBRC 10782 / NRRL Y-8283 / UCD 57-17</strain>
    </source>
</reference>
<keyword evidence="5" id="KW-0131">Cell cycle</keyword>
<keyword evidence="8" id="KW-1185">Reference proteome</keyword>
<dbReference type="GO" id="GO:0005680">
    <property type="term" value="C:anaphase-promoting complex"/>
    <property type="evidence" value="ECO:0007669"/>
    <property type="project" value="EnsemblFungi"/>
</dbReference>
<dbReference type="OMA" id="WVALTFE"/>
<protein>
    <recommendedName>
        <fullName evidence="6">DOC domain-containing protein</fullName>
    </recommendedName>
</protein>
<dbReference type="CDD" id="cd08366">
    <property type="entry name" value="APC10"/>
    <property type="match status" value="1"/>
</dbReference>
<dbReference type="GO" id="GO:0030234">
    <property type="term" value="F:enzyme regulator activity"/>
    <property type="evidence" value="ECO:0007669"/>
    <property type="project" value="EnsemblFungi"/>
</dbReference>
<dbReference type="PhylomeDB" id="A7TQT5"/>
<dbReference type="InterPro" id="IPR016901">
    <property type="entry name" value="APC10/Doc1"/>
</dbReference>
<evidence type="ECO:0000259" key="6">
    <source>
        <dbReference type="PROSITE" id="PS51284"/>
    </source>
</evidence>
<dbReference type="PROSITE" id="PS51284">
    <property type="entry name" value="DOC"/>
    <property type="match status" value="1"/>
</dbReference>
<dbReference type="Gene3D" id="2.60.120.260">
    <property type="entry name" value="Galactose-binding domain-like"/>
    <property type="match status" value="1"/>
</dbReference>
<dbReference type="Pfam" id="PF03256">
    <property type="entry name" value="ANAPC10"/>
    <property type="match status" value="1"/>
</dbReference>
<dbReference type="PANTHER" id="PTHR12936">
    <property type="entry name" value="ANAPHASE-PROMOTING COMPLEX 10"/>
    <property type="match status" value="1"/>
</dbReference>
<dbReference type="KEGG" id="vpo:Kpol_460p19"/>
<proteinExistence type="inferred from homology"/>
<evidence type="ECO:0000256" key="2">
    <source>
        <dbReference type="ARBA" id="ARBA00022618"/>
    </source>
</evidence>
<evidence type="ECO:0000313" key="7">
    <source>
        <dbReference type="EMBL" id="EDO15384.1"/>
    </source>
</evidence>
<dbReference type="GO" id="GO:0061630">
    <property type="term" value="F:ubiquitin protein ligase activity"/>
    <property type="evidence" value="ECO:0007669"/>
    <property type="project" value="EnsemblFungi"/>
</dbReference>
<dbReference type="SMART" id="SM01337">
    <property type="entry name" value="APC10"/>
    <property type="match status" value="1"/>
</dbReference>
<dbReference type="OrthoDB" id="24948at2759"/>
<evidence type="ECO:0000256" key="5">
    <source>
        <dbReference type="ARBA" id="ARBA00023306"/>
    </source>
</evidence>
<organism evidence="8">
    <name type="scientific">Vanderwaltozyma polyspora (strain ATCC 22028 / DSM 70294 / BCRC 21397 / CBS 2163 / NBRC 10782 / NRRL Y-8283 / UCD 57-17)</name>
    <name type="common">Kluyveromyces polysporus</name>
    <dbReference type="NCBI Taxonomy" id="436907"/>
    <lineage>
        <taxon>Eukaryota</taxon>
        <taxon>Fungi</taxon>
        <taxon>Dikarya</taxon>
        <taxon>Ascomycota</taxon>
        <taxon>Saccharomycotina</taxon>
        <taxon>Saccharomycetes</taxon>
        <taxon>Saccharomycetales</taxon>
        <taxon>Saccharomycetaceae</taxon>
        <taxon>Vanderwaltozyma</taxon>
    </lineage>
</organism>
<keyword evidence="2" id="KW-0132">Cell division</keyword>
<dbReference type="InParanoid" id="A7TQT5"/>
<dbReference type="GO" id="GO:0070979">
    <property type="term" value="P:protein K11-linked ubiquitination"/>
    <property type="evidence" value="ECO:0007669"/>
    <property type="project" value="TreeGrafter"/>
</dbReference>